<reference evidence="1 2" key="1">
    <citation type="submission" date="2013-08" db="EMBL/GenBank/DDBJ databases">
        <authorList>
            <person name="Stouthamer R."/>
            <person name="Nunney L."/>
        </authorList>
    </citation>
    <scope>NUCLEOTIDE SEQUENCE [LARGE SCALE GENOMIC DNA]</scope>
    <source>
        <strain evidence="2">ann-1</strain>
    </source>
</reference>
<protein>
    <submittedName>
        <fullName evidence="1">Uncharacterized protein</fullName>
    </submittedName>
</protein>
<organism evidence="1 2">
    <name type="scientific">Xylella fastidiosa subsp. sandyi Ann-1</name>
    <dbReference type="NCBI Taxonomy" id="155920"/>
    <lineage>
        <taxon>Bacteria</taxon>
        <taxon>Pseudomonadati</taxon>
        <taxon>Pseudomonadota</taxon>
        <taxon>Gammaproteobacteria</taxon>
        <taxon>Lysobacterales</taxon>
        <taxon>Lysobacteraceae</taxon>
        <taxon>Xylella</taxon>
    </lineage>
</organism>
<dbReference type="Proteomes" id="UP000027215">
    <property type="component" value="Chromosome"/>
</dbReference>
<accession>A0A060H818</accession>
<dbReference type="AlphaFoldDB" id="A0A060H818"/>
<gene>
    <name evidence="1" type="ORF">D934_09230</name>
</gene>
<dbReference type="KEGG" id="xfs:D934_09230"/>
<evidence type="ECO:0000313" key="1">
    <source>
        <dbReference type="EMBL" id="AIC11435.1"/>
    </source>
</evidence>
<sequence>MAKINTRINTQFTEGRIIELITLVIALINNTHLIDLMPQHGQTSKNQTAEANYLAKNPFDERTSQQYLMPYVRLVQCQ</sequence>
<dbReference type="EMBL" id="CP006696">
    <property type="protein sequence ID" value="AIC11435.1"/>
    <property type="molecule type" value="Genomic_DNA"/>
</dbReference>
<proteinExistence type="predicted"/>
<evidence type="ECO:0000313" key="2">
    <source>
        <dbReference type="Proteomes" id="UP000027215"/>
    </source>
</evidence>
<dbReference type="HOGENOM" id="CLU_2621253_0_0_6"/>
<name>A0A060H818_XYLFS</name>